<dbReference type="Pfam" id="PF03190">
    <property type="entry name" value="Thioredox_DsbH"/>
    <property type="match status" value="1"/>
</dbReference>
<dbReference type="PANTHER" id="PTHR42899:SF1">
    <property type="entry name" value="SPERMATOGENESIS-ASSOCIATED PROTEIN 20"/>
    <property type="match status" value="1"/>
</dbReference>
<dbReference type="Gene3D" id="1.50.10.10">
    <property type="match status" value="2"/>
</dbReference>
<reference evidence="2" key="1">
    <citation type="submission" date="2022-12" db="EMBL/GenBank/DDBJ databases">
        <title>Reference genome sequencing for broad-spectrum identification of bacterial and archaeal isolates by mass spectrometry.</title>
        <authorList>
            <person name="Sekiguchi Y."/>
            <person name="Tourlousse D.M."/>
        </authorList>
    </citation>
    <scope>NUCLEOTIDE SEQUENCE</scope>
    <source>
        <strain evidence="2">ASRB1</strain>
    </source>
</reference>
<dbReference type="InterPro" id="IPR012341">
    <property type="entry name" value="6hp_glycosidase-like_sf"/>
</dbReference>
<dbReference type="InterPro" id="IPR024705">
    <property type="entry name" value="Ssp411"/>
</dbReference>
<organism evidence="2 3">
    <name type="scientific">Desulforhabdus amnigena</name>
    <dbReference type="NCBI Taxonomy" id="40218"/>
    <lineage>
        <taxon>Bacteria</taxon>
        <taxon>Pseudomonadati</taxon>
        <taxon>Thermodesulfobacteriota</taxon>
        <taxon>Syntrophobacteria</taxon>
        <taxon>Syntrophobacterales</taxon>
        <taxon>Syntrophobacteraceae</taxon>
        <taxon>Desulforhabdus</taxon>
    </lineage>
</organism>
<dbReference type="SUPFAM" id="SSF52833">
    <property type="entry name" value="Thioredoxin-like"/>
    <property type="match status" value="1"/>
</dbReference>
<gene>
    <name evidence="2" type="ORF">DAMNIGENAA_31770</name>
</gene>
<dbReference type="AlphaFoldDB" id="A0A9W6L9S2"/>
<comment type="caution">
    <text evidence="2">The sequence shown here is derived from an EMBL/GenBank/DDBJ whole genome shotgun (WGS) entry which is preliminary data.</text>
</comment>
<name>A0A9W6L9S2_9BACT</name>
<evidence type="ECO:0000313" key="3">
    <source>
        <dbReference type="Proteomes" id="UP001144372"/>
    </source>
</evidence>
<sequence length="696" mass="78860">MSLFLIKGVKPMANRLSQEKSPYLLQHADNPVDWYPWGEEAFKKAKEEDKPVFLSIGYATCHWCHVMEHESFEDMEVAKLLNENAVCIKVDREERPDVDQIYMTVCQALTGSGGWPLSVFMTPDRKPFFAGTYFPKSGRMGMPGFMDIIAQVAGLWKKDRQRLLRVSDEITNAIQPRKPTGQGPALDAETLDNAHRHFSRSFDHTWGGFGAAPKFPTPHHLTFLLRQHKRDPQSEALDIVEKTLDAMRDGGIFDQVGFGFHRYSVDEKWLVPHFEKMLYDQALLAMAYTEAFQAGGKARFAQVAREIFEYVLRDMTDSKGGFYSAEDADSEGREGLFYVWTPQEVKDILGAEAGDVFCRFYDITPEGNFEESLSIPHISRSVELMAPGFGMEAEELEKLLEKGRLKLFAVREKRVHPFKDDKVLTAWNGLMIAALAKGYQVLRDPAYLDAACAAARFILNTLRREGGRLFRRYRHGEVAHRGYADDHAFLVWGLLELYESTFDAFYLEEAVKVHQQMMDLFWDEEEGGFFYTAEDNEPLIVRDKEIYDAAVPSSNSVGVLNLLRLARMTGNTQWEEKAQQLFNRFAGMVADFPAGYTQFLHAVDFALGPALEIIVAGNPEEVSTQEMVETVHGLFLPHRVLMLRSEDGRSGGIEELAPFVKPLKSIDGKPMAYVCQNFACKEPVTEVDALKAILAQ</sequence>
<feature type="domain" description="Spermatogenesis-associated protein 20-like TRX" evidence="1">
    <location>
        <begin position="14"/>
        <end position="174"/>
    </location>
</feature>
<dbReference type="PANTHER" id="PTHR42899">
    <property type="entry name" value="SPERMATOGENESIS-ASSOCIATED PROTEIN 20"/>
    <property type="match status" value="1"/>
</dbReference>
<dbReference type="InterPro" id="IPR004879">
    <property type="entry name" value="Ssp411-like_TRX"/>
</dbReference>
<dbReference type="Gene3D" id="3.40.30.10">
    <property type="entry name" value="Glutaredoxin"/>
    <property type="match status" value="1"/>
</dbReference>
<dbReference type="Proteomes" id="UP001144372">
    <property type="component" value="Unassembled WGS sequence"/>
</dbReference>
<dbReference type="SUPFAM" id="SSF48208">
    <property type="entry name" value="Six-hairpin glycosidases"/>
    <property type="match status" value="1"/>
</dbReference>
<dbReference type="EMBL" id="BSDR01000001">
    <property type="protein sequence ID" value="GLI35744.1"/>
    <property type="molecule type" value="Genomic_DNA"/>
</dbReference>
<evidence type="ECO:0000259" key="1">
    <source>
        <dbReference type="Pfam" id="PF03190"/>
    </source>
</evidence>
<accession>A0A9W6L9S2</accession>
<evidence type="ECO:0000313" key="2">
    <source>
        <dbReference type="EMBL" id="GLI35744.1"/>
    </source>
</evidence>
<proteinExistence type="predicted"/>
<dbReference type="InterPro" id="IPR008928">
    <property type="entry name" value="6-hairpin_glycosidase_sf"/>
</dbReference>
<dbReference type="PIRSF" id="PIRSF006402">
    <property type="entry name" value="UCP006402_thioredoxin"/>
    <property type="match status" value="1"/>
</dbReference>
<keyword evidence="3" id="KW-1185">Reference proteome</keyword>
<protein>
    <submittedName>
        <fullName evidence="2">Thioredoxin domain-containing protein</fullName>
    </submittedName>
</protein>
<dbReference type="GO" id="GO:0005975">
    <property type="term" value="P:carbohydrate metabolic process"/>
    <property type="evidence" value="ECO:0007669"/>
    <property type="project" value="InterPro"/>
</dbReference>
<dbReference type="InterPro" id="IPR036249">
    <property type="entry name" value="Thioredoxin-like_sf"/>
</dbReference>
<dbReference type="CDD" id="cd02955">
    <property type="entry name" value="SSP411"/>
    <property type="match status" value="1"/>
</dbReference>